<reference evidence="2 3" key="1">
    <citation type="journal article" date="2019" name="Int. J. Syst. Evol. Microbiol.">
        <title>The Global Catalogue of Microorganisms (GCM) 10K type strain sequencing project: providing services to taxonomists for standard genome sequencing and annotation.</title>
        <authorList>
            <consortium name="The Broad Institute Genomics Platform"/>
            <consortium name="The Broad Institute Genome Sequencing Center for Infectious Disease"/>
            <person name="Wu L."/>
            <person name="Ma J."/>
        </authorList>
    </citation>
    <scope>NUCLEOTIDE SEQUENCE [LARGE SCALE GENOMIC DNA]</scope>
    <source>
        <strain evidence="2 3">JCM 14718</strain>
    </source>
</reference>
<sequence>MVADPGAAHLLGLSAYTRGFMTLQALRNRIGDSELRQVIRAWVASNRYGNGSTEDFVALANRVSGRDLNDFFHAWLYAPTMPSPTQYNGCSASAGHF</sequence>
<comment type="caution">
    <text evidence="2">The sequence shown here is derived from an EMBL/GenBank/DDBJ whole genome shotgun (WGS) entry which is preliminary data.</text>
</comment>
<dbReference type="InterPro" id="IPR027268">
    <property type="entry name" value="Peptidase_M4/M1_CTD_sf"/>
</dbReference>
<keyword evidence="3" id="KW-1185">Reference proteome</keyword>
<proteinExistence type="predicted"/>
<dbReference type="RefSeq" id="WP_163569173.1">
    <property type="nucleotide sequence ID" value="NZ_BAAANY010000019.1"/>
</dbReference>
<organism evidence="2 3">
    <name type="scientific">Fodinicola feengrottensis</name>
    <dbReference type="NCBI Taxonomy" id="435914"/>
    <lineage>
        <taxon>Bacteria</taxon>
        <taxon>Bacillati</taxon>
        <taxon>Actinomycetota</taxon>
        <taxon>Actinomycetes</taxon>
        <taxon>Mycobacteriales</taxon>
        <taxon>Fodinicola</taxon>
    </lineage>
</organism>
<dbReference type="Pfam" id="PF01433">
    <property type="entry name" value="Peptidase_M1"/>
    <property type="match status" value="1"/>
</dbReference>
<feature type="domain" description="Peptidase M1 membrane alanine aminopeptidase" evidence="1">
    <location>
        <begin position="14"/>
        <end position="75"/>
    </location>
</feature>
<evidence type="ECO:0000259" key="1">
    <source>
        <dbReference type="Pfam" id="PF01433"/>
    </source>
</evidence>
<evidence type="ECO:0000313" key="2">
    <source>
        <dbReference type="EMBL" id="GAA1692292.1"/>
    </source>
</evidence>
<accession>A0ABN2HRN9</accession>
<dbReference type="InterPro" id="IPR014782">
    <property type="entry name" value="Peptidase_M1_dom"/>
</dbReference>
<gene>
    <name evidence="2" type="ORF">GCM10009765_47050</name>
</gene>
<protein>
    <recommendedName>
        <fullName evidence="1">Peptidase M1 membrane alanine aminopeptidase domain-containing protein</fullName>
    </recommendedName>
</protein>
<dbReference type="EMBL" id="BAAANY010000019">
    <property type="protein sequence ID" value="GAA1692292.1"/>
    <property type="molecule type" value="Genomic_DNA"/>
</dbReference>
<name>A0ABN2HRN9_9ACTN</name>
<dbReference type="Gene3D" id="1.10.390.10">
    <property type="entry name" value="Neutral Protease Domain 2"/>
    <property type="match status" value="1"/>
</dbReference>
<dbReference type="SUPFAM" id="SSF55486">
    <property type="entry name" value="Metalloproteases ('zincins'), catalytic domain"/>
    <property type="match status" value="1"/>
</dbReference>
<dbReference type="Proteomes" id="UP001500618">
    <property type="component" value="Unassembled WGS sequence"/>
</dbReference>
<evidence type="ECO:0000313" key="3">
    <source>
        <dbReference type="Proteomes" id="UP001500618"/>
    </source>
</evidence>